<dbReference type="GO" id="GO:0005737">
    <property type="term" value="C:cytoplasm"/>
    <property type="evidence" value="ECO:0007669"/>
    <property type="project" value="UniProtKB-SubCell"/>
</dbReference>
<dbReference type="EMBL" id="KK806121">
    <property type="protein sequence ID" value="KFQ32199.1"/>
    <property type="molecule type" value="Genomic_DNA"/>
</dbReference>
<dbReference type="Pfam" id="PF13815">
    <property type="entry name" value="Dzip-like_N"/>
    <property type="match status" value="1"/>
</dbReference>
<keyword evidence="6" id="KW-1185">Reference proteome</keyword>
<dbReference type="PANTHER" id="PTHR21502">
    <property type="entry name" value="ZINC FINGER PROTEIN DZIP1"/>
    <property type="match status" value="1"/>
</dbReference>
<protein>
    <submittedName>
        <fullName evidence="5">Zinc finger protein DZIP1L</fullName>
    </submittedName>
</protein>
<dbReference type="InterPro" id="IPR051241">
    <property type="entry name" value="DZIP_RILPL"/>
</dbReference>
<dbReference type="AlphaFoldDB" id="A0A091QZ14"/>
<reference evidence="5 6" key="1">
    <citation type="submission" date="2014-04" db="EMBL/GenBank/DDBJ databases">
        <title>Genome evolution of avian class.</title>
        <authorList>
            <person name="Zhang G."/>
            <person name="Li C."/>
        </authorList>
    </citation>
    <scope>NUCLEOTIDE SEQUENCE [LARGE SCALE GENOMIC DNA]</scope>
    <source>
        <strain evidence="5">BGI_N332</strain>
    </source>
</reference>
<dbReference type="GO" id="GO:0008270">
    <property type="term" value="F:zinc ion binding"/>
    <property type="evidence" value="ECO:0007669"/>
    <property type="project" value="UniProtKB-KW"/>
</dbReference>
<feature type="non-terminal residue" evidence="5">
    <location>
        <position position="1"/>
    </location>
</feature>
<organism evidence="5 6">
    <name type="scientific">Mesitornis unicolor</name>
    <name type="common">brown roatelo</name>
    <dbReference type="NCBI Taxonomy" id="54374"/>
    <lineage>
        <taxon>Eukaryota</taxon>
        <taxon>Metazoa</taxon>
        <taxon>Chordata</taxon>
        <taxon>Craniata</taxon>
        <taxon>Vertebrata</taxon>
        <taxon>Euteleostomi</taxon>
        <taxon>Archelosauria</taxon>
        <taxon>Archosauria</taxon>
        <taxon>Dinosauria</taxon>
        <taxon>Saurischia</taxon>
        <taxon>Theropoda</taxon>
        <taxon>Coelurosauria</taxon>
        <taxon>Aves</taxon>
        <taxon>Neognathae</taxon>
        <taxon>Neoaves</taxon>
        <taxon>Columbimorphae</taxon>
        <taxon>Mesitornithiformes</taxon>
        <taxon>Mesitornithidae</taxon>
        <taxon>Mesitornis</taxon>
    </lineage>
</organism>
<evidence type="ECO:0000256" key="2">
    <source>
        <dbReference type="SAM" id="Coils"/>
    </source>
</evidence>
<dbReference type="PANTHER" id="PTHR21502:SF8">
    <property type="entry name" value="CILIUM ASSEMBLY PROTEIN DZIP1L"/>
    <property type="match status" value="1"/>
</dbReference>
<proteinExistence type="predicted"/>
<feature type="domain" description="Cilium assembly protein DZIP1 N-terminal" evidence="4">
    <location>
        <begin position="2"/>
        <end position="120"/>
    </location>
</feature>
<evidence type="ECO:0000256" key="1">
    <source>
        <dbReference type="ARBA" id="ARBA00023054"/>
    </source>
</evidence>
<feature type="coiled-coil region" evidence="2">
    <location>
        <begin position="84"/>
        <end position="118"/>
    </location>
</feature>
<name>A0A091QZ14_9AVES</name>
<evidence type="ECO:0000313" key="5">
    <source>
        <dbReference type="EMBL" id="KFQ32199.1"/>
    </source>
</evidence>
<evidence type="ECO:0000259" key="4">
    <source>
        <dbReference type="Pfam" id="PF13815"/>
    </source>
</evidence>
<feature type="non-terminal residue" evidence="5">
    <location>
        <position position="262"/>
    </location>
</feature>
<dbReference type="GO" id="GO:0060271">
    <property type="term" value="P:cilium assembly"/>
    <property type="evidence" value="ECO:0007669"/>
    <property type="project" value="TreeGrafter"/>
</dbReference>
<feature type="region of interest" description="Disordered" evidence="3">
    <location>
        <begin position="202"/>
        <end position="226"/>
    </location>
</feature>
<evidence type="ECO:0000313" key="6">
    <source>
        <dbReference type="Proteomes" id="UP000053369"/>
    </source>
</evidence>
<sequence length="262" mass="29655">CFQPRQSGVDWHRFSAINMERVAQEVDVAMLQEHIAAVTFCNLAGERCPHCRQPADPILLTVLRMAQLSTEYLLHCQERLGTSLAQLAQNLQGARAELACTQQLAVEQAAQLQRAKEESRRWKKLLATQQLLLQAGPNAYCKATAMSLGLAGAMRKHSASVSPDFTGRQKTKALEQMEDEVKELKAKLQEVQQQLEAGREAGKLCREQETERARQQEKEGRKDLERWKEEETMKLCEEIDGLRQLFLVSFKDMASRNSAMEG</sequence>
<evidence type="ECO:0000256" key="3">
    <source>
        <dbReference type="SAM" id="MobiDB-lite"/>
    </source>
</evidence>
<keyword evidence="1 2" id="KW-0175">Coiled coil</keyword>
<gene>
    <name evidence="5" type="ORF">N332_11727</name>
</gene>
<accession>A0A091QZ14</accession>
<dbReference type="Proteomes" id="UP000053369">
    <property type="component" value="Unassembled WGS sequence"/>
</dbReference>
<dbReference type="InterPro" id="IPR032714">
    <property type="entry name" value="DZIP1_N"/>
</dbReference>
<dbReference type="GO" id="GO:0036064">
    <property type="term" value="C:ciliary basal body"/>
    <property type="evidence" value="ECO:0007669"/>
    <property type="project" value="TreeGrafter"/>
</dbReference>